<dbReference type="Proteomes" id="UP001156706">
    <property type="component" value="Unassembled WGS sequence"/>
</dbReference>
<dbReference type="EMBL" id="BSOG01000002">
    <property type="protein sequence ID" value="GLR13575.1"/>
    <property type="molecule type" value="Genomic_DNA"/>
</dbReference>
<organism evidence="1 2">
    <name type="scientific">Chitinimonas prasina</name>
    <dbReference type="NCBI Taxonomy" id="1434937"/>
    <lineage>
        <taxon>Bacteria</taxon>
        <taxon>Pseudomonadati</taxon>
        <taxon>Pseudomonadota</taxon>
        <taxon>Betaproteobacteria</taxon>
        <taxon>Neisseriales</taxon>
        <taxon>Chitinibacteraceae</taxon>
        <taxon>Chitinimonas</taxon>
    </lineage>
</organism>
<accession>A0ABQ5YF19</accession>
<evidence type="ECO:0000313" key="2">
    <source>
        <dbReference type="Proteomes" id="UP001156706"/>
    </source>
</evidence>
<name>A0ABQ5YF19_9NEIS</name>
<comment type="caution">
    <text evidence="1">The sequence shown here is derived from an EMBL/GenBank/DDBJ whole genome shotgun (WGS) entry which is preliminary data.</text>
</comment>
<evidence type="ECO:0000313" key="1">
    <source>
        <dbReference type="EMBL" id="GLR13575.1"/>
    </source>
</evidence>
<keyword evidence="2" id="KW-1185">Reference proteome</keyword>
<reference evidence="2" key="1">
    <citation type="journal article" date="2019" name="Int. J. Syst. Evol. Microbiol.">
        <title>The Global Catalogue of Microorganisms (GCM) 10K type strain sequencing project: providing services to taxonomists for standard genome sequencing and annotation.</title>
        <authorList>
            <consortium name="The Broad Institute Genomics Platform"/>
            <consortium name="The Broad Institute Genome Sequencing Center for Infectious Disease"/>
            <person name="Wu L."/>
            <person name="Ma J."/>
        </authorList>
    </citation>
    <scope>NUCLEOTIDE SEQUENCE [LARGE SCALE GENOMIC DNA]</scope>
    <source>
        <strain evidence="2">NBRC 110044</strain>
    </source>
</reference>
<gene>
    <name evidence="1" type="ORF">GCM10007907_23650</name>
</gene>
<sequence length="84" mass="9389">MNNGQPNRCRIVLQAQPRCVQAWLGRRSDQYSYLLRLRGGETGNNGQAAVRLCMSRNSFYISNLLHGVIAGRVAISKLTWVLAV</sequence>
<protein>
    <recommendedName>
        <fullName evidence="3">Transposase</fullName>
    </recommendedName>
</protein>
<proteinExistence type="predicted"/>
<evidence type="ECO:0008006" key="3">
    <source>
        <dbReference type="Google" id="ProtNLM"/>
    </source>
</evidence>